<feature type="transmembrane region" description="Helical" evidence="6">
    <location>
        <begin position="222"/>
        <end position="243"/>
    </location>
</feature>
<feature type="transmembrane region" description="Helical" evidence="6">
    <location>
        <begin position="255"/>
        <end position="277"/>
    </location>
</feature>
<protein>
    <submittedName>
        <fullName evidence="7">Uncharacterized protein</fullName>
    </submittedName>
</protein>
<reference evidence="8" key="1">
    <citation type="submission" date="2017-05" db="EMBL/GenBank/DDBJ databases">
        <authorList>
            <person name="Kirkegaard R."/>
            <person name="Mcilroy J S."/>
        </authorList>
    </citation>
    <scope>NUCLEOTIDE SEQUENCE [LARGE SCALE GENOMIC DNA]</scope>
</reference>
<dbReference type="PANTHER" id="PTHR39087">
    <property type="entry name" value="UPF0104 MEMBRANE PROTEIN MJ1595"/>
    <property type="match status" value="1"/>
</dbReference>
<evidence type="ECO:0000313" key="7">
    <source>
        <dbReference type="EMBL" id="SMX55352.1"/>
    </source>
</evidence>
<feature type="transmembrane region" description="Helical" evidence="6">
    <location>
        <begin position="297"/>
        <end position="321"/>
    </location>
</feature>
<keyword evidence="2" id="KW-1003">Cell membrane</keyword>
<keyword evidence="8" id="KW-1185">Reference proteome</keyword>
<evidence type="ECO:0000256" key="3">
    <source>
        <dbReference type="ARBA" id="ARBA00022692"/>
    </source>
</evidence>
<dbReference type="NCBIfam" id="TIGR00374">
    <property type="entry name" value="flippase-like domain"/>
    <property type="match status" value="1"/>
</dbReference>
<gene>
    <name evidence="7" type="ORF">CFX1CAM_2287</name>
</gene>
<evidence type="ECO:0000256" key="5">
    <source>
        <dbReference type="ARBA" id="ARBA00023136"/>
    </source>
</evidence>
<comment type="subcellular location">
    <subcellularLocation>
        <location evidence="1">Cell membrane</location>
        <topology evidence="1">Multi-pass membrane protein</topology>
    </subcellularLocation>
</comment>
<accession>A0A1Y6K6L6</accession>
<evidence type="ECO:0000256" key="2">
    <source>
        <dbReference type="ARBA" id="ARBA00022475"/>
    </source>
</evidence>
<dbReference type="PANTHER" id="PTHR39087:SF2">
    <property type="entry name" value="UPF0104 MEMBRANE PROTEIN MJ1595"/>
    <property type="match status" value="1"/>
</dbReference>
<keyword evidence="5 6" id="KW-0472">Membrane</keyword>
<name>A0A1Y6K6L6_9CHLR</name>
<dbReference type="KEGG" id="abat:CFX1CAM_2287"/>
<feature type="transmembrane region" description="Helical" evidence="6">
    <location>
        <begin position="112"/>
        <end position="137"/>
    </location>
</feature>
<proteinExistence type="predicted"/>
<organism evidence="7 8">
    <name type="scientific">Candidatus Brevifilum fermentans</name>
    <dbReference type="NCBI Taxonomy" id="1986204"/>
    <lineage>
        <taxon>Bacteria</taxon>
        <taxon>Bacillati</taxon>
        <taxon>Chloroflexota</taxon>
        <taxon>Anaerolineae</taxon>
        <taxon>Anaerolineales</taxon>
        <taxon>Anaerolineaceae</taxon>
        <taxon>Candidatus Brevifilum</taxon>
    </lineage>
</organism>
<dbReference type="Pfam" id="PF03706">
    <property type="entry name" value="LPG_synthase_TM"/>
    <property type="match status" value="1"/>
</dbReference>
<evidence type="ECO:0000256" key="1">
    <source>
        <dbReference type="ARBA" id="ARBA00004651"/>
    </source>
</evidence>
<evidence type="ECO:0000313" key="8">
    <source>
        <dbReference type="Proteomes" id="UP000195514"/>
    </source>
</evidence>
<dbReference type="AlphaFoldDB" id="A0A1Y6K6L6"/>
<sequence>MKRNYQRGLVWLGLVISAVFLYLAFRKINYSDLWHTLKQTRMLWLAPGLAIYFGGMLVRAWRWQVLLKPLKKVSIGNVFQILMIGFMGNNVFPLRMGEVLRAVVLKRRADVAISGSLATIVVEKIFDAVVVIGFVLLNLGQLARLPGGMALTQISGLAAWSAVIFLVGLALFVAIAMFPQPAQRLLHGIIAKIIPERWRNPLYNIIDKFLDGLMSLRSPANALMILLTSILVWLLETGLYWGVSRALNLHLTFNQLLLLNGVVNMVLLIPAAPGGLGTFDAAGRTVLEAYGIPAEPALGYTLVLRIAIWLPITLLGTLYFVREGLTWTLDISKMQAQAETLDSSD</sequence>
<feature type="transmembrane region" description="Helical" evidence="6">
    <location>
        <begin position="42"/>
        <end position="61"/>
    </location>
</feature>
<dbReference type="RefSeq" id="WP_087863195.1">
    <property type="nucleotide sequence ID" value="NZ_LT859958.1"/>
</dbReference>
<evidence type="ECO:0000256" key="4">
    <source>
        <dbReference type="ARBA" id="ARBA00022989"/>
    </source>
</evidence>
<evidence type="ECO:0000256" key="6">
    <source>
        <dbReference type="SAM" id="Phobius"/>
    </source>
</evidence>
<dbReference type="OrthoDB" id="9786506at2"/>
<dbReference type="GO" id="GO:0005886">
    <property type="term" value="C:plasma membrane"/>
    <property type="evidence" value="ECO:0007669"/>
    <property type="project" value="UniProtKB-SubCell"/>
</dbReference>
<keyword evidence="3 6" id="KW-0812">Transmembrane</keyword>
<feature type="transmembrane region" description="Helical" evidence="6">
    <location>
        <begin position="73"/>
        <end position="92"/>
    </location>
</feature>
<dbReference type="InterPro" id="IPR022791">
    <property type="entry name" value="L-PG_synthase/AglD"/>
</dbReference>
<dbReference type="Proteomes" id="UP000195514">
    <property type="component" value="Chromosome I"/>
</dbReference>
<dbReference type="EMBL" id="LT859958">
    <property type="protein sequence ID" value="SMX55352.1"/>
    <property type="molecule type" value="Genomic_DNA"/>
</dbReference>
<keyword evidence="4 6" id="KW-1133">Transmembrane helix</keyword>
<feature type="transmembrane region" description="Helical" evidence="6">
    <location>
        <begin position="157"/>
        <end position="178"/>
    </location>
</feature>